<dbReference type="InterPro" id="IPR055300">
    <property type="entry name" value="CWZF3/5/7"/>
</dbReference>
<proteinExistence type="predicted"/>
<evidence type="ECO:0000313" key="7">
    <source>
        <dbReference type="Proteomes" id="UP000030748"/>
    </source>
</evidence>
<feature type="compositionally biased region" description="Polar residues" evidence="4">
    <location>
        <begin position="770"/>
        <end position="789"/>
    </location>
</feature>
<evidence type="ECO:0000256" key="2">
    <source>
        <dbReference type="ARBA" id="ARBA00022771"/>
    </source>
</evidence>
<evidence type="ECO:0000256" key="1">
    <source>
        <dbReference type="ARBA" id="ARBA00022723"/>
    </source>
</evidence>
<evidence type="ECO:0000256" key="3">
    <source>
        <dbReference type="ARBA" id="ARBA00022833"/>
    </source>
</evidence>
<dbReference type="PANTHER" id="PTHR46524:SF7">
    <property type="entry name" value="CW-TYPE ZINC FINGER"/>
    <property type="match status" value="1"/>
</dbReference>
<keyword evidence="1" id="KW-0479">Metal-binding</keyword>
<feature type="region of interest" description="Disordered" evidence="4">
    <location>
        <begin position="1008"/>
        <end position="1253"/>
    </location>
</feature>
<dbReference type="EMBL" id="KI630171">
    <property type="protein sequence ID" value="EYU46707.1"/>
    <property type="molecule type" value="Genomic_DNA"/>
</dbReference>
<dbReference type="Pfam" id="PF24756">
    <property type="entry name" value="THD_CWZF3-5-7"/>
    <property type="match status" value="1"/>
</dbReference>
<dbReference type="Proteomes" id="UP000030748">
    <property type="component" value="Unassembled WGS sequence"/>
</dbReference>
<evidence type="ECO:0000256" key="4">
    <source>
        <dbReference type="SAM" id="MobiDB-lite"/>
    </source>
</evidence>
<feature type="region of interest" description="Disordered" evidence="4">
    <location>
        <begin position="403"/>
        <end position="489"/>
    </location>
</feature>
<evidence type="ECO:0000259" key="5">
    <source>
        <dbReference type="PROSITE" id="PS51050"/>
    </source>
</evidence>
<feature type="compositionally biased region" description="Basic and acidic residues" evidence="4">
    <location>
        <begin position="265"/>
        <end position="280"/>
    </location>
</feature>
<feature type="compositionally biased region" description="Basic and acidic residues" evidence="4">
    <location>
        <begin position="448"/>
        <end position="462"/>
    </location>
</feature>
<feature type="region of interest" description="Disordered" evidence="4">
    <location>
        <begin position="265"/>
        <end position="293"/>
    </location>
</feature>
<protein>
    <recommendedName>
        <fullName evidence="5">CW-type domain-containing protein</fullName>
    </recommendedName>
</protein>
<feature type="region of interest" description="Disordered" evidence="4">
    <location>
        <begin position="768"/>
        <end position="981"/>
    </location>
</feature>
<feature type="region of interest" description="Disordered" evidence="4">
    <location>
        <begin position="90"/>
        <end position="133"/>
    </location>
</feature>
<feature type="compositionally biased region" description="Polar residues" evidence="4">
    <location>
        <begin position="90"/>
        <end position="100"/>
    </location>
</feature>
<feature type="compositionally biased region" description="Basic and acidic residues" evidence="4">
    <location>
        <begin position="790"/>
        <end position="800"/>
    </location>
</feature>
<dbReference type="STRING" id="4155.A0A022S1R0"/>
<dbReference type="eggNOG" id="ENOG502QS65">
    <property type="taxonomic scope" value="Eukaryota"/>
</dbReference>
<name>A0A022S1R0_ERYGU</name>
<dbReference type="GO" id="GO:0008270">
    <property type="term" value="F:zinc ion binding"/>
    <property type="evidence" value="ECO:0007669"/>
    <property type="project" value="UniProtKB-KW"/>
</dbReference>
<feature type="compositionally biased region" description="Low complexity" evidence="4">
    <location>
        <begin position="689"/>
        <end position="699"/>
    </location>
</feature>
<feature type="compositionally biased region" description="Polar residues" evidence="4">
    <location>
        <begin position="1174"/>
        <end position="1193"/>
    </location>
</feature>
<feature type="compositionally biased region" description="Basic and acidic residues" evidence="4">
    <location>
        <begin position="471"/>
        <end position="489"/>
    </location>
</feature>
<feature type="compositionally biased region" description="Polar residues" evidence="4">
    <location>
        <begin position="666"/>
        <end position="680"/>
    </location>
</feature>
<accession>A0A022S1R0</accession>
<keyword evidence="3" id="KW-0862">Zinc</keyword>
<dbReference type="PANTHER" id="PTHR46524">
    <property type="entry name" value="CW-TYPE ZINC FINGER"/>
    <property type="match status" value="1"/>
</dbReference>
<feature type="compositionally biased region" description="Low complexity" evidence="4">
    <location>
        <begin position="900"/>
        <end position="913"/>
    </location>
</feature>
<reference evidence="6 7" key="1">
    <citation type="journal article" date="2013" name="Proc. Natl. Acad. Sci. U.S.A.">
        <title>Fine-scale variation in meiotic recombination in Mimulus inferred from population shotgun sequencing.</title>
        <authorList>
            <person name="Hellsten U."/>
            <person name="Wright K.M."/>
            <person name="Jenkins J."/>
            <person name="Shu S."/>
            <person name="Yuan Y."/>
            <person name="Wessler S.R."/>
            <person name="Schmutz J."/>
            <person name="Willis J.H."/>
            <person name="Rokhsar D.S."/>
        </authorList>
    </citation>
    <scope>NUCLEOTIDE SEQUENCE [LARGE SCALE GENOMIC DNA]</scope>
    <source>
        <strain evidence="7">cv. DUN x IM62</strain>
    </source>
</reference>
<feature type="compositionally biased region" description="Polar residues" evidence="4">
    <location>
        <begin position="1111"/>
        <end position="1124"/>
    </location>
</feature>
<dbReference type="InterPro" id="IPR011124">
    <property type="entry name" value="Znf_CW"/>
</dbReference>
<feature type="domain" description="CW-type" evidence="5">
    <location>
        <begin position="550"/>
        <end position="603"/>
    </location>
</feature>
<keyword evidence="7" id="KW-1185">Reference proteome</keyword>
<sequence length="1497" mass="162967">MISVGSRDGRKRIGLGLEMEETELEEGEALSCHDEDEDSTIDPDIALSYIEEKLQNVLGHFQKDFEGGVSAENLGAKFGGYGSFLPTYQRSPSWSHTTRSPAEVHNYDSPKSPRKLQLEDQRQNSFASSSASPSARSCAASEKALSLKGNVYLQSRHAEESSLKGGVTKKSLKPSDQRTLKVRLKVGSENLSTQKNVDIYSGLGLVVSPSSSLDDSPANSEGECGKLLDVPEASPTSILQIMTSYPAELLLSPLAEDLIHLSEKKKPRGRCETKSTDKTSSESSGMLVNGSLSSRNNQKVLEPKKLKPLEKKNNCDMDNAVSLSKKEQETDIDASGCEELVSNALKLPLLSSSQNTATKDISTVHLNALKVGVKGETFSAHREKEHLDSESAQDIGRVEQLVPKSEKLHSLEHSESNGYKGRKSLSTSEPSDPSKHLVVQKVESVSEESLKPAFDKSSSEGKRKQKVSHNNSHEPQKDHEKPGDRYKDFFGDVKFDDDDDELISGEMKPSGMLKDPQFPLLPEKYTRPASHLAPPYPNGPSSEAPAGMVPLVKEDWVSCDKCQKWRLLPPDINPKSLPDKWLCRMLTWLPGMNRCNVPEELTTNTLRAIYHPAPSVPAIAPESQHIQLNNSDVTSAGMTSVDAISVQNMTTSAKKKHVSAKAANSTDLDGSAQSSNSQKKNLGASVIIGNLNSGNNSSSPDPSGHQHVRQSSIADEKYNDIKREKISVVNSSEKGTNLKIRTKLEADIDDSRASKRMKSEELRFDDENWASDSGRTSSKAGHGSTSLSNKDLRGEAKKSLVSDMNAEMHVPGTSDNGLLISGKCDDKESVKKRKPKEHLESGDFVEEMCESNHRKEKKARVSMSGGKDTNGSKASVDTDRKSRGKKDQNNGHDIGAVHPSLAANSSSSKVSGSYKDKTNGQEVKGSPVESVSSSPSRFDKVTSSRKKLTGKDDFHDCGYVTAVTPRKLSGGEDGGDDRTRTVKKDAIVTVNEHVTDVCDDSLLQSNQYAGSKHSSQRSKVEEKANIDQSQGSEFHSKKSGKGYSSQSKEKGHASGSDLDKANTKASDSMHDSLDNVQLYEEKSKSRRRKSDEKSGTPINSEKLISKKDTAVGTSTENGKGQSQKKSGHDGQDAIKGQHKKHNLQQEHDNGKLPKKSNHTEVYGNGKSHSLPPLSRNQTEAVVSLQHVSGSQKENGVKGLAADSLENGDTLKPPNQRKKAENSNGQPIRHPTPNTHKIRDVEAPSPVRRDSSSHAANNALKEAKDLKHLADRLKNSGSTESNGFYFQAALKFLHGASLLESGSSEATKHNDLMHSMHIYSSTAKLCEFCAHEYEKSKDMAAAALAYKCVEVAYMKVVYSSHANANRDRNELQTALQIVPPGESPSSSASDVDNLNHQAASDKAALAKVVGSPQVSGNHIITSRNRSSFLRVINFAQDVSFAMEASRKSRIALTSATTRLGETSHKDGIYSLKKALDFNFQDVEGLLRLVRIAMEAINR</sequence>
<dbReference type="Pfam" id="PF07496">
    <property type="entry name" value="zf-CW"/>
    <property type="match status" value="1"/>
</dbReference>
<feature type="region of interest" description="Disordered" evidence="4">
    <location>
        <begin position="655"/>
        <end position="717"/>
    </location>
</feature>
<dbReference type="PROSITE" id="PS51050">
    <property type="entry name" value="ZF_CW"/>
    <property type="match status" value="1"/>
</dbReference>
<gene>
    <name evidence="6" type="ORF">MIMGU_mgv1a000173mg</name>
</gene>
<feature type="compositionally biased region" description="Low complexity" evidence="4">
    <location>
        <begin position="926"/>
        <end position="936"/>
    </location>
</feature>
<feature type="compositionally biased region" description="Basic and acidic residues" evidence="4">
    <location>
        <begin position="876"/>
        <end position="890"/>
    </location>
</feature>
<dbReference type="Gene3D" id="3.30.40.100">
    <property type="match status" value="1"/>
</dbReference>
<feature type="compositionally biased region" description="Basic and acidic residues" evidence="4">
    <location>
        <begin position="1047"/>
        <end position="1094"/>
    </location>
</feature>
<feature type="compositionally biased region" description="Basic and acidic residues" evidence="4">
    <location>
        <begin position="404"/>
        <end position="415"/>
    </location>
</feature>
<keyword evidence="2" id="KW-0863">Zinc-finger</keyword>
<dbReference type="InterPro" id="IPR056406">
    <property type="entry name" value="THD_CWZF3/5/7"/>
</dbReference>
<evidence type="ECO:0000313" key="6">
    <source>
        <dbReference type="EMBL" id="EYU46707.1"/>
    </source>
</evidence>
<organism evidence="6 7">
    <name type="scientific">Erythranthe guttata</name>
    <name type="common">Yellow monkey flower</name>
    <name type="synonym">Mimulus guttatus</name>
    <dbReference type="NCBI Taxonomy" id="4155"/>
    <lineage>
        <taxon>Eukaryota</taxon>
        <taxon>Viridiplantae</taxon>
        <taxon>Streptophyta</taxon>
        <taxon>Embryophyta</taxon>
        <taxon>Tracheophyta</taxon>
        <taxon>Spermatophyta</taxon>
        <taxon>Magnoliopsida</taxon>
        <taxon>eudicotyledons</taxon>
        <taxon>Gunneridae</taxon>
        <taxon>Pentapetalae</taxon>
        <taxon>asterids</taxon>
        <taxon>lamiids</taxon>
        <taxon>Lamiales</taxon>
        <taxon>Phrymaceae</taxon>
        <taxon>Erythranthe</taxon>
    </lineage>
</organism>
<feature type="compositionally biased region" description="Basic and acidic residues" evidence="4">
    <location>
        <begin position="1236"/>
        <end position="1251"/>
    </location>
</feature>